<gene>
    <name evidence="1" type="ORF">NCTC13532_01742</name>
</gene>
<proteinExistence type="predicted"/>
<dbReference type="PROSITE" id="PS51257">
    <property type="entry name" value="PROKAR_LIPOPROTEIN"/>
    <property type="match status" value="1"/>
</dbReference>
<dbReference type="AlphaFoldDB" id="A0A381FIB4"/>
<name>A0A381FIB4_9FLAO</name>
<dbReference type="RefSeq" id="WP_147293597.1">
    <property type="nucleotide sequence ID" value="NZ_UFVR01000004.1"/>
</dbReference>
<accession>A0A381FIB4</accession>
<sequence length="325" mass="37210">MRNLILPFILLLTFVFSCRENDMDEGLEQKNASYDVYISGKDNGDLCYWKNNVKHLLNYTLASNETPTKIFIDNNDVYVKGRYGYWKNGNYTTYKQASGVPSQSTVDIFDFHVKNGDIFFVGYTRSNISSSSPAEFCYWKNGTKYLLFTAMSTYNDWCTLTVFNSDIYIGANKEINGVITGGYFKNIVFYPLANALSSPQHTFVISNDNHVYFSSIFFYKNLSTGIETSIIPTTSTRNYQPALDLNDIYINGGIDAYYKNSTFINSQNLSKPIILDLKVMDQNIYMIRKDPNNIEFKAYINNVETQTIQNLNFDSSFNSITVVKL</sequence>
<organism evidence="1 2">
    <name type="scientific">Chryseobacterium indoltheticum</name>
    <dbReference type="NCBI Taxonomy" id="254"/>
    <lineage>
        <taxon>Bacteria</taxon>
        <taxon>Pseudomonadati</taxon>
        <taxon>Bacteroidota</taxon>
        <taxon>Flavobacteriia</taxon>
        <taxon>Flavobacteriales</taxon>
        <taxon>Weeksellaceae</taxon>
        <taxon>Chryseobacterium group</taxon>
        <taxon>Chryseobacterium</taxon>
    </lineage>
</organism>
<protein>
    <submittedName>
        <fullName evidence="1">Uncharacterized protein</fullName>
    </submittedName>
</protein>
<dbReference type="EMBL" id="UFVR01000004">
    <property type="protein sequence ID" value="SUX46213.1"/>
    <property type="molecule type" value="Genomic_DNA"/>
</dbReference>
<reference evidence="1 2" key="1">
    <citation type="submission" date="2018-06" db="EMBL/GenBank/DDBJ databases">
        <authorList>
            <consortium name="Pathogen Informatics"/>
            <person name="Doyle S."/>
        </authorList>
    </citation>
    <scope>NUCLEOTIDE SEQUENCE [LARGE SCALE GENOMIC DNA]</scope>
    <source>
        <strain evidence="1 2">NCTC13532</strain>
    </source>
</reference>
<dbReference type="Proteomes" id="UP000254282">
    <property type="component" value="Unassembled WGS sequence"/>
</dbReference>
<evidence type="ECO:0000313" key="2">
    <source>
        <dbReference type="Proteomes" id="UP000254282"/>
    </source>
</evidence>
<evidence type="ECO:0000313" key="1">
    <source>
        <dbReference type="EMBL" id="SUX46213.1"/>
    </source>
</evidence>